<evidence type="ECO:0000256" key="2">
    <source>
        <dbReference type="ARBA" id="ARBA00022801"/>
    </source>
</evidence>
<protein>
    <recommendedName>
        <fullName evidence="4">Helicase ATP-binding domain-containing protein</fullName>
    </recommendedName>
</protein>
<keyword evidence="3" id="KW-0067">ATP-binding</keyword>
<proteinExistence type="predicted"/>
<dbReference type="InterPro" id="IPR045028">
    <property type="entry name" value="DinG/Rad3-like"/>
</dbReference>
<sequence>MDDSCCQSAADATTIDVDGLPVFFPYDYIYPEQYAYMLQLKQCLDAKGHGVLEMPSGTGKTVTLLSLILAYQKANPAAVSKLLYCSRTLPEIEKASVVEELRRLLEQYTKETGEDMSLLGLCLTSRKNLCIHPQVSLERDGRVVDGRCFSLTASYRRAQATDPDTQCCSFFEVVWNRVFFLGNKFHAVTITRAEARTSRCPLASTVWVFEVRNRVSVLGVLKQQRPHKNTGSHVLRVSELRPFYN</sequence>
<dbReference type="EMBL" id="JABSTR010000004">
    <property type="protein sequence ID" value="KAH9368465.1"/>
    <property type="molecule type" value="Genomic_DNA"/>
</dbReference>
<dbReference type="GO" id="GO:0016818">
    <property type="term" value="F:hydrolase activity, acting on acid anhydrides, in phosphorus-containing anhydrides"/>
    <property type="evidence" value="ECO:0007669"/>
    <property type="project" value="InterPro"/>
</dbReference>
<dbReference type="GO" id="GO:0003684">
    <property type="term" value="F:damaged DNA binding"/>
    <property type="evidence" value="ECO:0007669"/>
    <property type="project" value="TreeGrafter"/>
</dbReference>
<feature type="domain" description="Helicase ATP-binding" evidence="4">
    <location>
        <begin position="19"/>
        <end position="245"/>
    </location>
</feature>
<dbReference type="Gene3D" id="3.40.50.300">
    <property type="entry name" value="P-loop containing nucleotide triphosphate hydrolases"/>
    <property type="match status" value="1"/>
</dbReference>
<dbReference type="PANTHER" id="PTHR11472">
    <property type="entry name" value="DNA REPAIR DEAD HELICASE RAD3/XP-D SUBFAMILY MEMBER"/>
    <property type="match status" value="1"/>
</dbReference>
<dbReference type="VEuPathDB" id="VectorBase:HLOH_051318"/>
<dbReference type="SUPFAM" id="SSF52540">
    <property type="entry name" value="P-loop containing nucleoside triphosphate hydrolases"/>
    <property type="match status" value="1"/>
</dbReference>
<evidence type="ECO:0000256" key="1">
    <source>
        <dbReference type="ARBA" id="ARBA00022741"/>
    </source>
</evidence>
<dbReference type="InterPro" id="IPR006554">
    <property type="entry name" value="Helicase-like_DEXD_c2"/>
</dbReference>
<evidence type="ECO:0000259" key="4">
    <source>
        <dbReference type="PROSITE" id="PS51193"/>
    </source>
</evidence>
<dbReference type="OrthoDB" id="272481at2759"/>
<dbReference type="InterPro" id="IPR010614">
    <property type="entry name" value="RAD3-like_helicase_DEAD"/>
</dbReference>
<keyword evidence="6" id="KW-1185">Reference proteome</keyword>
<evidence type="ECO:0000313" key="5">
    <source>
        <dbReference type="EMBL" id="KAH9368465.1"/>
    </source>
</evidence>
<dbReference type="GO" id="GO:0006366">
    <property type="term" value="P:transcription by RNA polymerase II"/>
    <property type="evidence" value="ECO:0007669"/>
    <property type="project" value="TreeGrafter"/>
</dbReference>
<dbReference type="AlphaFoldDB" id="A0A9J6G155"/>
<dbReference type="Proteomes" id="UP000821853">
    <property type="component" value="Chromosome 2"/>
</dbReference>
<keyword evidence="2" id="KW-0378">Hydrolase</keyword>
<dbReference type="InterPro" id="IPR027417">
    <property type="entry name" value="P-loop_NTPase"/>
</dbReference>
<dbReference type="GO" id="GO:0003678">
    <property type="term" value="F:DNA helicase activity"/>
    <property type="evidence" value="ECO:0007669"/>
    <property type="project" value="InterPro"/>
</dbReference>
<accession>A0A9J6G155</accession>
<evidence type="ECO:0000256" key="3">
    <source>
        <dbReference type="ARBA" id="ARBA00022840"/>
    </source>
</evidence>
<keyword evidence="1" id="KW-0547">Nucleotide-binding</keyword>
<gene>
    <name evidence="5" type="ORF">HPB48_012605</name>
</gene>
<dbReference type="Pfam" id="PF06733">
    <property type="entry name" value="DEAD_2"/>
    <property type="match status" value="1"/>
</dbReference>
<dbReference type="SMART" id="SM00488">
    <property type="entry name" value="DEXDc2"/>
    <property type="match status" value="1"/>
</dbReference>
<name>A0A9J6G155_HAELO</name>
<dbReference type="InterPro" id="IPR014013">
    <property type="entry name" value="Helic_SF1/SF2_ATP-bd_DinG/Rad3"/>
</dbReference>
<evidence type="ECO:0000313" key="6">
    <source>
        <dbReference type="Proteomes" id="UP000821853"/>
    </source>
</evidence>
<dbReference type="GO" id="GO:0005524">
    <property type="term" value="F:ATP binding"/>
    <property type="evidence" value="ECO:0007669"/>
    <property type="project" value="UniProtKB-KW"/>
</dbReference>
<organism evidence="5 6">
    <name type="scientific">Haemaphysalis longicornis</name>
    <name type="common">Bush tick</name>
    <dbReference type="NCBI Taxonomy" id="44386"/>
    <lineage>
        <taxon>Eukaryota</taxon>
        <taxon>Metazoa</taxon>
        <taxon>Ecdysozoa</taxon>
        <taxon>Arthropoda</taxon>
        <taxon>Chelicerata</taxon>
        <taxon>Arachnida</taxon>
        <taxon>Acari</taxon>
        <taxon>Parasitiformes</taxon>
        <taxon>Ixodida</taxon>
        <taxon>Ixodoidea</taxon>
        <taxon>Ixodidae</taxon>
        <taxon>Haemaphysalinae</taxon>
        <taxon>Haemaphysalis</taxon>
    </lineage>
</organism>
<comment type="caution">
    <text evidence="5">The sequence shown here is derived from an EMBL/GenBank/DDBJ whole genome shotgun (WGS) entry which is preliminary data.</text>
</comment>
<dbReference type="PANTHER" id="PTHR11472:SF1">
    <property type="entry name" value="GENERAL TRANSCRIPTION AND DNA REPAIR FACTOR IIH HELICASE SUBUNIT XPD"/>
    <property type="match status" value="1"/>
</dbReference>
<dbReference type="GO" id="GO:0005634">
    <property type="term" value="C:nucleus"/>
    <property type="evidence" value="ECO:0007669"/>
    <property type="project" value="TreeGrafter"/>
</dbReference>
<dbReference type="PROSITE" id="PS51193">
    <property type="entry name" value="HELICASE_ATP_BIND_2"/>
    <property type="match status" value="1"/>
</dbReference>
<dbReference type="GO" id="GO:0045951">
    <property type="term" value="P:positive regulation of mitotic recombination"/>
    <property type="evidence" value="ECO:0007669"/>
    <property type="project" value="TreeGrafter"/>
</dbReference>
<reference evidence="5 6" key="1">
    <citation type="journal article" date="2020" name="Cell">
        <title>Large-Scale Comparative Analyses of Tick Genomes Elucidate Their Genetic Diversity and Vector Capacities.</title>
        <authorList>
            <consortium name="Tick Genome and Microbiome Consortium (TIGMIC)"/>
            <person name="Jia N."/>
            <person name="Wang J."/>
            <person name="Shi W."/>
            <person name="Du L."/>
            <person name="Sun Y."/>
            <person name="Zhan W."/>
            <person name="Jiang J.F."/>
            <person name="Wang Q."/>
            <person name="Zhang B."/>
            <person name="Ji P."/>
            <person name="Bell-Sakyi L."/>
            <person name="Cui X.M."/>
            <person name="Yuan T.T."/>
            <person name="Jiang B.G."/>
            <person name="Yang W.F."/>
            <person name="Lam T.T."/>
            <person name="Chang Q.C."/>
            <person name="Ding S.J."/>
            <person name="Wang X.J."/>
            <person name="Zhu J.G."/>
            <person name="Ruan X.D."/>
            <person name="Zhao L."/>
            <person name="Wei J.T."/>
            <person name="Ye R.Z."/>
            <person name="Que T.C."/>
            <person name="Du C.H."/>
            <person name="Zhou Y.H."/>
            <person name="Cheng J.X."/>
            <person name="Dai P.F."/>
            <person name="Guo W.B."/>
            <person name="Han X.H."/>
            <person name="Huang E.J."/>
            <person name="Li L.F."/>
            <person name="Wei W."/>
            <person name="Gao Y.C."/>
            <person name="Liu J.Z."/>
            <person name="Shao H.Z."/>
            <person name="Wang X."/>
            <person name="Wang C.C."/>
            <person name="Yang T.C."/>
            <person name="Huo Q.B."/>
            <person name="Li W."/>
            <person name="Chen H.Y."/>
            <person name="Chen S.E."/>
            <person name="Zhou L.G."/>
            <person name="Ni X.B."/>
            <person name="Tian J.H."/>
            <person name="Sheng Y."/>
            <person name="Liu T."/>
            <person name="Pan Y.S."/>
            <person name="Xia L.Y."/>
            <person name="Li J."/>
            <person name="Zhao F."/>
            <person name="Cao W.C."/>
        </authorList>
    </citation>
    <scope>NUCLEOTIDE SEQUENCE [LARGE SCALE GENOMIC DNA]</scope>
    <source>
        <strain evidence="5">HaeL-2018</strain>
    </source>
</reference>